<evidence type="ECO:0000313" key="3">
    <source>
        <dbReference type="Proteomes" id="UP001224890"/>
    </source>
</evidence>
<dbReference type="Proteomes" id="UP001224890">
    <property type="component" value="Unassembled WGS sequence"/>
</dbReference>
<proteinExistence type="predicted"/>
<feature type="compositionally biased region" description="Low complexity" evidence="1">
    <location>
        <begin position="35"/>
        <end position="53"/>
    </location>
</feature>
<dbReference type="EMBL" id="JAHMHR010000015">
    <property type="protein sequence ID" value="KAK1687351.1"/>
    <property type="molecule type" value="Genomic_DNA"/>
</dbReference>
<name>A0AAJ0ANA6_9PEZI</name>
<protein>
    <submittedName>
        <fullName evidence="2">Uncharacterized protein</fullName>
    </submittedName>
</protein>
<dbReference type="GeneID" id="85459098"/>
<evidence type="ECO:0000313" key="2">
    <source>
        <dbReference type="EMBL" id="KAK1687351.1"/>
    </source>
</evidence>
<sequence>MHSLVPEPGIFKTPSVSSAIEVISIDINKLRARTGQSKGPGPKKLPKKTPQTGVRGNIASRKRSAPEDPKLWRTLSLPLVTCLVVRMCKTRTQFIDMS</sequence>
<keyword evidence="3" id="KW-1185">Reference proteome</keyword>
<comment type="caution">
    <text evidence="2">The sequence shown here is derived from an EMBL/GenBank/DDBJ whole genome shotgun (WGS) entry which is preliminary data.</text>
</comment>
<gene>
    <name evidence="2" type="ORF">BDP55DRAFT_659885</name>
</gene>
<accession>A0AAJ0ANA6</accession>
<dbReference type="AlphaFoldDB" id="A0AAJ0ANA6"/>
<feature type="region of interest" description="Disordered" evidence="1">
    <location>
        <begin position="31"/>
        <end position="67"/>
    </location>
</feature>
<organism evidence="2 3">
    <name type="scientific">Colletotrichum godetiae</name>
    <dbReference type="NCBI Taxonomy" id="1209918"/>
    <lineage>
        <taxon>Eukaryota</taxon>
        <taxon>Fungi</taxon>
        <taxon>Dikarya</taxon>
        <taxon>Ascomycota</taxon>
        <taxon>Pezizomycotina</taxon>
        <taxon>Sordariomycetes</taxon>
        <taxon>Hypocreomycetidae</taxon>
        <taxon>Glomerellales</taxon>
        <taxon>Glomerellaceae</taxon>
        <taxon>Colletotrichum</taxon>
        <taxon>Colletotrichum acutatum species complex</taxon>
    </lineage>
</organism>
<reference evidence="2" key="1">
    <citation type="submission" date="2021-06" db="EMBL/GenBank/DDBJ databases">
        <title>Comparative genomics, transcriptomics and evolutionary studies reveal genomic signatures of adaptation to plant cell wall in hemibiotrophic fungi.</title>
        <authorList>
            <consortium name="DOE Joint Genome Institute"/>
            <person name="Baroncelli R."/>
            <person name="Diaz J.F."/>
            <person name="Benocci T."/>
            <person name="Peng M."/>
            <person name="Battaglia E."/>
            <person name="Haridas S."/>
            <person name="Andreopoulos W."/>
            <person name="Labutti K."/>
            <person name="Pangilinan J."/>
            <person name="Floch G.L."/>
            <person name="Makela M.R."/>
            <person name="Henrissat B."/>
            <person name="Grigoriev I.V."/>
            <person name="Crouch J.A."/>
            <person name="De Vries R.P."/>
            <person name="Sukno S.A."/>
            <person name="Thon M.R."/>
        </authorList>
    </citation>
    <scope>NUCLEOTIDE SEQUENCE</scope>
    <source>
        <strain evidence="2">CBS 193.32</strain>
    </source>
</reference>
<dbReference type="RefSeq" id="XP_060431046.1">
    <property type="nucleotide sequence ID" value="XM_060574572.1"/>
</dbReference>
<evidence type="ECO:0000256" key="1">
    <source>
        <dbReference type="SAM" id="MobiDB-lite"/>
    </source>
</evidence>